<dbReference type="EMBL" id="VSRR010022292">
    <property type="protein sequence ID" value="MPC64599.1"/>
    <property type="molecule type" value="Genomic_DNA"/>
</dbReference>
<protein>
    <recommendedName>
        <fullName evidence="4">MADF domain-containing protein</fullName>
    </recommendedName>
</protein>
<accession>A0A5B7H3T3</accession>
<dbReference type="AlphaFoldDB" id="A0A5B7H3T3"/>
<keyword evidence="3" id="KW-1185">Reference proteome</keyword>
<feature type="region of interest" description="Disordered" evidence="1">
    <location>
        <begin position="22"/>
        <end position="69"/>
    </location>
</feature>
<name>A0A5B7H3T3_PORTR</name>
<feature type="region of interest" description="Disordered" evidence="1">
    <location>
        <begin position="242"/>
        <end position="280"/>
    </location>
</feature>
<evidence type="ECO:0008006" key="4">
    <source>
        <dbReference type="Google" id="ProtNLM"/>
    </source>
</evidence>
<dbReference type="OrthoDB" id="8881252at2759"/>
<feature type="region of interest" description="Disordered" evidence="1">
    <location>
        <begin position="366"/>
        <end position="400"/>
    </location>
</feature>
<reference evidence="2 3" key="1">
    <citation type="submission" date="2019-05" db="EMBL/GenBank/DDBJ databases">
        <title>Another draft genome of Portunus trituberculatus and its Hox gene families provides insights of decapod evolution.</title>
        <authorList>
            <person name="Jeong J.-H."/>
            <person name="Song I."/>
            <person name="Kim S."/>
            <person name="Choi T."/>
            <person name="Kim D."/>
            <person name="Ryu S."/>
            <person name="Kim W."/>
        </authorList>
    </citation>
    <scope>NUCLEOTIDE SEQUENCE [LARGE SCALE GENOMIC DNA]</scope>
    <source>
        <tissue evidence="2">Muscle</tissue>
    </source>
</reference>
<gene>
    <name evidence="2" type="ORF">E2C01_058717</name>
</gene>
<organism evidence="2 3">
    <name type="scientific">Portunus trituberculatus</name>
    <name type="common">Swimming crab</name>
    <name type="synonym">Neptunus trituberculatus</name>
    <dbReference type="NCBI Taxonomy" id="210409"/>
    <lineage>
        <taxon>Eukaryota</taxon>
        <taxon>Metazoa</taxon>
        <taxon>Ecdysozoa</taxon>
        <taxon>Arthropoda</taxon>
        <taxon>Crustacea</taxon>
        <taxon>Multicrustacea</taxon>
        <taxon>Malacostraca</taxon>
        <taxon>Eumalacostraca</taxon>
        <taxon>Eucarida</taxon>
        <taxon>Decapoda</taxon>
        <taxon>Pleocyemata</taxon>
        <taxon>Brachyura</taxon>
        <taxon>Eubrachyura</taxon>
        <taxon>Portunoidea</taxon>
        <taxon>Portunidae</taxon>
        <taxon>Portuninae</taxon>
        <taxon>Portunus</taxon>
    </lineage>
</organism>
<evidence type="ECO:0000313" key="3">
    <source>
        <dbReference type="Proteomes" id="UP000324222"/>
    </source>
</evidence>
<evidence type="ECO:0000313" key="2">
    <source>
        <dbReference type="EMBL" id="MPC64599.1"/>
    </source>
</evidence>
<sequence length="400" mass="44840">MWQRSAGGFQAPLEACAVSDSVSPTPLHLQQHHHIPSAPPPSSSTPDSMSKDTKRRRKRSTPVATSNEPYVHLRCDEVVEVEMHSDEARSTDCDEDDEDEAVGSCENNRKTAPKRRRMKNPSVLLDEETERMLAEWLEEEAEFIYNKGLKEYKDKAKVCRAFDEKAKTLNPPISGQALRTWFFSHRSRFGRLTAEKSGQGSCRQLTDRERWILNIFHFLQPHIVRHRKPRVLAVSQTAEAAATRPPAALGPSQSRSTSPDVSSLAIEEPRSRKTPTSEEGVLETIVKQAEVVRDRLEGVIVPVQDPDLSYWRSCLSELAKDCVGVGPELRVGLKVELLSTIQRFRRATIKGLTRPTKDLQHHTNAELNWEEAPPAAVAPPPVIKPCSQRTTSGSPPHPRP</sequence>
<proteinExistence type="predicted"/>
<comment type="caution">
    <text evidence="2">The sequence shown here is derived from an EMBL/GenBank/DDBJ whole genome shotgun (WGS) entry which is preliminary data.</text>
</comment>
<feature type="region of interest" description="Disordered" evidence="1">
    <location>
        <begin position="86"/>
        <end position="114"/>
    </location>
</feature>
<dbReference type="Proteomes" id="UP000324222">
    <property type="component" value="Unassembled WGS sequence"/>
</dbReference>
<evidence type="ECO:0000256" key="1">
    <source>
        <dbReference type="SAM" id="MobiDB-lite"/>
    </source>
</evidence>
<feature type="compositionally biased region" description="Polar residues" evidence="1">
    <location>
        <begin position="251"/>
        <end position="261"/>
    </location>
</feature>